<dbReference type="GeneID" id="68871931"/>
<name>A0A073IY31_9RHOB</name>
<dbReference type="InterPro" id="IPR000120">
    <property type="entry name" value="Amidase"/>
</dbReference>
<dbReference type="InterPro" id="IPR036928">
    <property type="entry name" value="AS_sf"/>
</dbReference>
<dbReference type="InterPro" id="IPR023631">
    <property type="entry name" value="Amidase_dom"/>
</dbReference>
<dbReference type="PANTHER" id="PTHR11895:SF7">
    <property type="entry name" value="GLUTAMYL-TRNA(GLN) AMIDOTRANSFERASE SUBUNIT A, MITOCHONDRIAL"/>
    <property type="match status" value="1"/>
</dbReference>
<evidence type="ECO:0000313" key="3">
    <source>
        <dbReference type="EMBL" id="KEJ94629.1"/>
    </source>
</evidence>
<dbReference type="SUPFAM" id="SSF75304">
    <property type="entry name" value="Amidase signature (AS) enzymes"/>
    <property type="match status" value="1"/>
</dbReference>
<comment type="caution">
    <text evidence="3">The sequence shown here is derived from an EMBL/GenBank/DDBJ whole genome shotgun (WGS) entry which is preliminary data.</text>
</comment>
<dbReference type="PANTHER" id="PTHR11895">
    <property type="entry name" value="TRANSAMIDASE"/>
    <property type="match status" value="1"/>
</dbReference>
<organism evidence="3 4">
    <name type="scientific">Pseudosulfitobacter pseudonitzschiae</name>
    <dbReference type="NCBI Taxonomy" id="1402135"/>
    <lineage>
        <taxon>Bacteria</taxon>
        <taxon>Pseudomonadati</taxon>
        <taxon>Pseudomonadota</taxon>
        <taxon>Alphaproteobacteria</taxon>
        <taxon>Rhodobacterales</taxon>
        <taxon>Roseobacteraceae</taxon>
        <taxon>Pseudosulfitobacter</taxon>
    </lineage>
</organism>
<dbReference type="AlphaFoldDB" id="A0A073IY31"/>
<evidence type="ECO:0000259" key="2">
    <source>
        <dbReference type="Pfam" id="PF01425"/>
    </source>
</evidence>
<evidence type="ECO:0000313" key="4">
    <source>
        <dbReference type="Proteomes" id="UP000027746"/>
    </source>
</evidence>
<feature type="domain" description="Amidase" evidence="2">
    <location>
        <begin position="28"/>
        <end position="456"/>
    </location>
</feature>
<sequence>MTDDDLCRMTATELLPLTQSGKVKAARLMRAVLDRIERLDKDTNGIANMDPEAAMADAEARDAALARGEAPGAFQGIPVTAKDLLNVKGLPTESGSFAHKGLMPDADVEAVARLRRKGAIPFAKTATPEFGHKVITDCPTNGITRNPWDLSRSCGGSSGGTGVATAMGFGPLHLSSDGAGSGRIPASACGVAGIKPTWGLIPHESTTDVFGSFTVIGVMGRSIADLALGLNGMKGMDRRDPWSFGSPAAPITLPADPVKAMKGMRVRVMMRTVNDWVDPEVEAAVLNAVSALTGAGAQEVGMVDDPVHDISSALTHMRAYQYARFGHLVEEFGDRMDRTAKMSLTSNPHHSYDALAMALRARTDIFHNMEHLLDGTDVYVTPTITTPSLPIDQVQDAPLVVDGVDYGPLREAWYPYTVPQNASGHPAMSVPVGMSSKGIPIGMQIVGPWHSEATLLTVAAALEKLMPWADRWPPAAA</sequence>
<evidence type="ECO:0000256" key="1">
    <source>
        <dbReference type="ARBA" id="ARBA00009199"/>
    </source>
</evidence>
<reference evidence="3 4" key="1">
    <citation type="submission" date="2014-01" db="EMBL/GenBank/DDBJ databases">
        <title>Sulfitobacter sp. H3 (MCCC 1A00686) Genome Sequencing.</title>
        <authorList>
            <person name="Lai Q."/>
            <person name="Hong Z."/>
        </authorList>
    </citation>
    <scope>NUCLEOTIDE SEQUENCE [LARGE SCALE GENOMIC DNA]</scope>
    <source>
        <strain evidence="3 4">H3</strain>
    </source>
</reference>
<accession>A0A073IY31</accession>
<dbReference type="GO" id="GO:0003824">
    <property type="term" value="F:catalytic activity"/>
    <property type="evidence" value="ECO:0007669"/>
    <property type="project" value="InterPro"/>
</dbReference>
<dbReference type="OrthoDB" id="9777859at2"/>
<dbReference type="Gene3D" id="3.90.1300.10">
    <property type="entry name" value="Amidase signature (AS) domain"/>
    <property type="match status" value="1"/>
</dbReference>
<protein>
    <recommendedName>
        <fullName evidence="2">Amidase domain-containing protein</fullName>
    </recommendedName>
</protein>
<dbReference type="EMBL" id="JAMD01000011">
    <property type="protein sequence ID" value="KEJ94629.1"/>
    <property type="molecule type" value="Genomic_DNA"/>
</dbReference>
<comment type="similarity">
    <text evidence="1">Belongs to the amidase family.</text>
</comment>
<dbReference type="Pfam" id="PF01425">
    <property type="entry name" value="Amidase"/>
    <property type="match status" value="1"/>
</dbReference>
<keyword evidence="4" id="KW-1185">Reference proteome</keyword>
<gene>
    <name evidence="3" type="ORF">SUH3_05320</name>
</gene>
<dbReference type="Proteomes" id="UP000027746">
    <property type="component" value="Unassembled WGS sequence"/>
</dbReference>
<dbReference type="RefSeq" id="WP_051694584.1">
    <property type="nucleotide sequence ID" value="NZ_CP054600.1"/>
</dbReference>
<proteinExistence type="inferred from homology"/>